<dbReference type="InterPro" id="IPR006461">
    <property type="entry name" value="PLAC_motif_containing"/>
</dbReference>
<reference evidence="1" key="1">
    <citation type="submission" date="2021-09" db="EMBL/GenBank/DDBJ databases">
        <authorList>
            <consortium name="AG Swart"/>
            <person name="Singh M."/>
            <person name="Singh A."/>
            <person name="Seah K."/>
            <person name="Emmerich C."/>
        </authorList>
    </citation>
    <scope>NUCLEOTIDE SEQUENCE</scope>
    <source>
        <strain evidence="1">ATCC30299</strain>
    </source>
</reference>
<accession>A0AAU9IPR9</accession>
<protein>
    <recommendedName>
        <fullName evidence="3">PLAC8 family protein</fullName>
    </recommendedName>
</protein>
<dbReference type="NCBIfam" id="TIGR01571">
    <property type="entry name" value="A_thal_Cys_rich"/>
    <property type="match status" value="1"/>
</dbReference>
<dbReference type="AlphaFoldDB" id="A0AAU9IPR9"/>
<evidence type="ECO:0000313" key="1">
    <source>
        <dbReference type="EMBL" id="CAG9315158.1"/>
    </source>
</evidence>
<organism evidence="1 2">
    <name type="scientific">Blepharisma stoltei</name>
    <dbReference type="NCBI Taxonomy" id="1481888"/>
    <lineage>
        <taxon>Eukaryota</taxon>
        <taxon>Sar</taxon>
        <taxon>Alveolata</taxon>
        <taxon>Ciliophora</taxon>
        <taxon>Postciliodesmatophora</taxon>
        <taxon>Heterotrichea</taxon>
        <taxon>Heterotrichida</taxon>
        <taxon>Blepharismidae</taxon>
        <taxon>Blepharisma</taxon>
    </lineage>
</organism>
<sequence length="120" mass="13986">MSENEWGIRLFECFRNPQMFAWAIFVPWGTACMHASEAKILMKSKDESVALKRFLCNACLCCFGCAWNRRALRKELVLDGNYFIDLMLWIFCPCCAATQEWQEVMVKKDKDSKVAIWNLA</sequence>
<comment type="caution">
    <text evidence="1">The sequence shown here is derived from an EMBL/GenBank/DDBJ whole genome shotgun (WGS) entry which is preliminary data.</text>
</comment>
<gene>
    <name evidence="1" type="ORF">BSTOLATCC_MIC12932</name>
</gene>
<dbReference type="Pfam" id="PF04749">
    <property type="entry name" value="PLAC8"/>
    <property type="match status" value="1"/>
</dbReference>
<dbReference type="EMBL" id="CAJZBQ010000013">
    <property type="protein sequence ID" value="CAG9315158.1"/>
    <property type="molecule type" value="Genomic_DNA"/>
</dbReference>
<evidence type="ECO:0000313" key="2">
    <source>
        <dbReference type="Proteomes" id="UP001162131"/>
    </source>
</evidence>
<evidence type="ECO:0008006" key="3">
    <source>
        <dbReference type="Google" id="ProtNLM"/>
    </source>
</evidence>
<keyword evidence="2" id="KW-1185">Reference proteome</keyword>
<name>A0AAU9IPR9_9CILI</name>
<proteinExistence type="predicted"/>
<dbReference type="Proteomes" id="UP001162131">
    <property type="component" value="Unassembled WGS sequence"/>
</dbReference>